<dbReference type="SFLD" id="SFLDS00003">
    <property type="entry name" value="Haloacid_Dehalogenase"/>
    <property type="match status" value="1"/>
</dbReference>
<dbReference type="InterPro" id="IPR023214">
    <property type="entry name" value="HAD_sf"/>
</dbReference>
<protein>
    <submittedName>
        <fullName evidence="1">HAD-IA family hydrolase</fullName>
    </submittedName>
</protein>
<dbReference type="Gene3D" id="3.40.50.1000">
    <property type="entry name" value="HAD superfamily/HAD-like"/>
    <property type="match status" value="1"/>
</dbReference>
<proteinExistence type="predicted"/>
<accession>A0A977L0Y6</accession>
<dbReference type="InterPro" id="IPR036412">
    <property type="entry name" value="HAD-like_sf"/>
</dbReference>
<dbReference type="SFLD" id="SFLDG01129">
    <property type="entry name" value="C1.5:_HAD__Beta-PGM__Phosphata"/>
    <property type="match status" value="1"/>
</dbReference>
<dbReference type="GO" id="GO:0016787">
    <property type="term" value="F:hydrolase activity"/>
    <property type="evidence" value="ECO:0007669"/>
    <property type="project" value="UniProtKB-KW"/>
</dbReference>
<dbReference type="InterPro" id="IPR006439">
    <property type="entry name" value="HAD-SF_hydro_IA"/>
</dbReference>
<keyword evidence="1" id="KW-0378">Hydrolase</keyword>
<dbReference type="InterPro" id="IPR011949">
    <property type="entry name" value="HAD-SF_hydro_IA_REG-2-like"/>
</dbReference>
<dbReference type="EMBL" id="CP073041">
    <property type="protein sequence ID" value="UXE62601.1"/>
    <property type="molecule type" value="Genomic_DNA"/>
</dbReference>
<dbReference type="PANTHER" id="PTHR46191:SF2">
    <property type="entry name" value="HALOACID DEHALOGENASE-LIKE HYDROLASE DOMAIN-CONTAINING PROTEIN 3"/>
    <property type="match status" value="1"/>
</dbReference>
<dbReference type="NCBIfam" id="TIGR02252">
    <property type="entry name" value="DREG-2"/>
    <property type="match status" value="1"/>
</dbReference>
<sequence length="232" mass="26236">MITVIRDLAQELQQKPHLDKPQVIFFDAMGTLFGLRATVGEIYAAIAVSFGVTVDISALNAAFLDTFRASPALAFGESDLSKLQPLEFDWWQAIASQSFQKIGALEQFEDFTAYFQLLYDHFATAQPWFIYEDVIPCLNYWQNQNVELGIISNFDSRLHHLLVALELENYFQSVTLSSASQTAKPETPIFQQALAKHQSQPHQAWHIGDSFREDYQGAERAGLKAFLIERPG</sequence>
<dbReference type="SUPFAM" id="SSF56784">
    <property type="entry name" value="HAD-like"/>
    <property type="match status" value="1"/>
</dbReference>
<dbReference type="PANTHER" id="PTHR46191">
    <property type="match status" value="1"/>
</dbReference>
<dbReference type="Gene3D" id="1.10.150.720">
    <property type="entry name" value="Haloacid dehalogenase-like hydrolase"/>
    <property type="match status" value="1"/>
</dbReference>
<dbReference type="Pfam" id="PF00702">
    <property type="entry name" value="Hydrolase"/>
    <property type="match status" value="1"/>
</dbReference>
<name>A0A977L0Y6_9CYAN</name>
<dbReference type="InterPro" id="IPR044924">
    <property type="entry name" value="HAD-SF_hydro_IA_REG-2-like_cap"/>
</dbReference>
<organism evidence="1">
    <name type="scientific">Woronichinia naegeliana WA131</name>
    <dbReference type="NCBI Taxonomy" id="2824559"/>
    <lineage>
        <taxon>Bacteria</taxon>
        <taxon>Bacillati</taxon>
        <taxon>Cyanobacteriota</taxon>
        <taxon>Cyanophyceae</taxon>
        <taxon>Synechococcales</taxon>
        <taxon>Coelosphaeriaceae</taxon>
        <taxon>Woronichinia</taxon>
    </lineage>
</organism>
<dbReference type="InterPro" id="IPR051828">
    <property type="entry name" value="HAD-like_hydrolase_domain"/>
</dbReference>
<dbReference type="KEGG" id="wna:KA717_07555"/>
<reference evidence="1" key="1">
    <citation type="submission" date="2021-04" db="EMBL/GenBank/DDBJ databases">
        <title>Genome sequence of Woronichinia naegeliana from Washington state freshwater lake bloom.</title>
        <authorList>
            <person name="Dreher T.W."/>
        </authorList>
    </citation>
    <scope>NUCLEOTIDE SEQUENCE</scope>
    <source>
        <strain evidence="1">WA131</strain>
    </source>
</reference>
<gene>
    <name evidence="1" type="ORF">KA717_07555</name>
</gene>
<dbReference type="AlphaFoldDB" id="A0A977L0Y6"/>
<dbReference type="Proteomes" id="UP001065613">
    <property type="component" value="Chromosome"/>
</dbReference>
<evidence type="ECO:0000313" key="1">
    <source>
        <dbReference type="EMBL" id="UXE62601.1"/>
    </source>
</evidence>
<dbReference type="NCBIfam" id="TIGR01549">
    <property type="entry name" value="HAD-SF-IA-v1"/>
    <property type="match status" value="1"/>
</dbReference>